<dbReference type="EMBL" id="BJNG01000041">
    <property type="protein sequence ID" value="GEC22266.1"/>
    <property type="molecule type" value="Genomic_DNA"/>
</dbReference>
<keyword evidence="2" id="KW-1185">Reference proteome</keyword>
<gene>
    <name evidence="1" type="ORF">PHY01_45490</name>
</gene>
<sequence>MTLSPFPSAIRTDIPGDAMLLMNEALARSRQREAEQAAREHALARSLVAGRRWSRLAAYAARRAERARLAAR</sequence>
<dbReference type="AlphaFoldDB" id="A0A4Y3WXU2"/>
<evidence type="ECO:0000313" key="1">
    <source>
        <dbReference type="EMBL" id="GEC22266.1"/>
    </source>
</evidence>
<dbReference type="Proteomes" id="UP000320338">
    <property type="component" value="Unassembled WGS sequence"/>
</dbReference>
<protein>
    <submittedName>
        <fullName evidence="1">Uncharacterized protein</fullName>
    </submittedName>
</protein>
<reference evidence="1 2" key="1">
    <citation type="submission" date="2019-06" db="EMBL/GenBank/DDBJ databases">
        <title>Whole genome shotgun sequence of Pseudonocardia hydrocarbonoxydans NBRC 14498.</title>
        <authorList>
            <person name="Hosoyama A."/>
            <person name="Uohara A."/>
            <person name="Ohji S."/>
            <person name="Ichikawa N."/>
        </authorList>
    </citation>
    <scope>NUCLEOTIDE SEQUENCE [LARGE SCALE GENOMIC DNA]</scope>
    <source>
        <strain evidence="1 2">NBRC 14498</strain>
    </source>
</reference>
<evidence type="ECO:0000313" key="2">
    <source>
        <dbReference type="Proteomes" id="UP000320338"/>
    </source>
</evidence>
<accession>A0A4Y3WXU2</accession>
<comment type="caution">
    <text evidence="1">The sequence shown here is derived from an EMBL/GenBank/DDBJ whole genome shotgun (WGS) entry which is preliminary data.</text>
</comment>
<dbReference type="RefSeq" id="WP_141281582.1">
    <property type="nucleotide sequence ID" value="NZ_BAAARZ010000010.1"/>
</dbReference>
<proteinExistence type="predicted"/>
<organism evidence="1 2">
    <name type="scientific">Pseudonocardia hydrocarbonoxydans</name>
    <dbReference type="NCBI Taxonomy" id="76726"/>
    <lineage>
        <taxon>Bacteria</taxon>
        <taxon>Bacillati</taxon>
        <taxon>Actinomycetota</taxon>
        <taxon>Actinomycetes</taxon>
        <taxon>Pseudonocardiales</taxon>
        <taxon>Pseudonocardiaceae</taxon>
        <taxon>Pseudonocardia</taxon>
    </lineage>
</organism>
<name>A0A4Y3WXU2_9PSEU</name>